<organism evidence="5 6">
    <name type="scientific">Candidatus Staskawiczbacteria bacterium RIFCSPHIGHO2_02_FULL_33_16</name>
    <dbReference type="NCBI Taxonomy" id="1802204"/>
    <lineage>
        <taxon>Bacteria</taxon>
        <taxon>Candidatus Staskawicziibacteriota</taxon>
    </lineage>
</organism>
<evidence type="ECO:0000313" key="6">
    <source>
        <dbReference type="Proteomes" id="UP000179183"/>
    </source>
</evidence>
<evidence type="ECO:0000313" key="5">
    <source>
        <dbReference type="EMBL" id="OGZ65837.1"/>
    </source>
</evidence>
<evidence type="ECO:0000259" key="4">
    <source>
        <dbReference type="Pfam" id="PF01471"/>
    </source>
</evidence>
<dbReference type="InterPro" id="IPR002477">
    <property type="entry name" value="Peptidoglycan-bd-like"/>
</dbReference>
<dbReference type="InterPro" id="IPR036365">
    <property type="entry name" value="PGBD-like_sf"/>
</dbReference>
<dbReference type="Gene3D" id="1.10.101.10">
    <property type="entry name" value="PGBD-like superfamily/PGBD"/>
    <property type="match status" value="1"/>
</dbReference>
<accession>A0A1G2HTN8</accession>
<dbReference type="SUPFAM" id="SSF47090">
    <property type="entry name" value="PGBD-like"/>
    <property type="match status" value="1"/>
</dbReference>
<proteinExistence type="predicted"/>
<feature type="chain" id="PRO_5009583173" description="Peptidoglycan binding-like domain-containing protein" evidence="3">
    <location>
        <begin position="20"/>
        <end position="271"/>
    </location>
</feature>
<dbReference type="EMBL" id="MHOQ01000035">
    <property type="protein sequence ID" value="OGZ65837.1"/>
    <property type="molecule type" value="Genomic_DNA"/>
</dbReference>
<evidence type="ECO:0000256" key="3">
    <source>
        <dbReference type="SAM" id="SignalP"/>
    </source>
</evidence>
<dbReference type="Proteomes" id="UP000179183">
    <property type="component" value="Unassembled WGS sequence"/>
</dbReference>
<keyword evidence="1" id="KW-0175">Coiled coil</keyword>
<evidence type="ECO:0000256" key="2">
    <source>
        <dbReference type="SAM" id="MobiDB-lite"/>
    </source>
</evidence>
<dbReference type="AlphaFoldDB" id="A0A1G2HTN8"/>
<feature type="region of interest" description="Disordered" evidence="2">
    <location>
        <begin position="99"/>
        <end position="118"/>
    </location>
</feature>
<comment type="caution">
    <text evidence="5">The sequence shown here is derived from an EMBL/GenBank/DDBJ whole genome shotgun (WGS) entry which is preliminary data.</text>
</comment>
<feature type="domain" description="Peptidoglycan binding-like" evidence="4">
    <location>
        <begin position="32"/>
        <end position="87"/>
    </location>
</feature>
<protein>
    <recommendedName>
        <fullName evidence="4">Peptidoglycan binding-like domain-containing protein</fullName>
    </recommendedName>
</protein>
<name>A0A1G2HTN8_9BACT</name>
<reference evidence="5 6" key="1">
    <citation type="journal article" date="2016" name="Nat. Commun.">
        <title>Thousands of microbial genomes shed light on interconnected biogeochemical processes in an aquifer system.</title>
        <authorList>
            <person name="Anantharaman K."/>
            <person name="Brown C.T."/>
            <person name="Hug L.A."/>
            <person name="Sharon I."/>
            <person name="Castelle C.J."/>
            <person name="Probst A.J."/>
            <person name="Thomas B.C."/>
            <person name="Singh A."/>
            <person name="Wilkins M.J."/>
            <person name="Karaoz U."/>
            <person name="Brodie E.L."/>
            <person name="Williams K.H."/>
            <person name="Hubbard S.S."/>
            <person name="Banfield J.F."/>
        </authorList>
    </citation>
    <scope>NUCLEOTIDE SEQUENCE [LARGE SCALE GENOMIC DNA]</scope>
</reference>
<dbReference type="Pfam" id="PF01471">
    <property type="entry name" value="PG_binding_1"/>
    <property type="match status" value="1"/>
</dbReference>
<keyword evidence="3" id="KW-0732">Signal</keyword>
<gene>
    <name evidence="5" type="ORF">A3D34_03245</name>
</gene>
<feature type="coiled-coil region" evidence="1">
    <location>
        <begin position="123"/>
        <end position="160"/>
    </location>
</feature>
<feature type="signal peptide" evidence="3">
    <location>
        <begin position="1"/>
        <end position="19"/>
    </location>
</feature>
<evidence type="ECO:0000256" key="1">
    <source>
        <dbReference type="SAM" id="Coils"/>
    </source>
</evidence>
<dbReference type="InterPro" id="IPR036366">
    <property type="entry name" value="PGBDSf"/>
</dbReference>
<sequence>MKKLIISLVLLFAPMLTFASIDTNLYYGLHNNGNVKELQEFLISKSFLTGPATGNFYSLTLNAVKKYQASQSINQTGYVGILTRTAINDDLANQLQESNVQTTNETGTNPPASESQKTMNDVVSTIQSQITLLQKQLEALKAQQTVIQQQNQVIQQIQQNTQQIVQNTTPVITPVPAPVPAFAFEPILTNSYDRDLVVVIKEKFDKCTLLIFDENGNKVREQDYWMTDKDGNSRQVYSMGTYGQHTYSITCDKSGFLTTTKTGQFPAPVTQ</sequence>